<organism evidence="8">
    <name type="scientific">Pseudarthrobacter sulfonivorans</name>
    <dbReference type="NCBI Taxonomy" id="121292"/>
    <lineage>
        <taxon>Bacteria</taxon>
        <taxon>Bacillati</taxon>
        <taxon>Actinomycetota</taxon>
        <taxon>Actinomycetes</taxon>
        <taxon>Micrococcales</taxon>
        <taxon>Micrococcaceae</taxon>
        <taxon>Pseudarthrobacter</taxon>
    </lineage>
</organism>
<dbReference type="Pfam" id="PF08240">
    <property type="entry name" value="ADH_N"/>
    <property type="match status" value="1"/>
</dbReference>
<dbReference type="Pfam" id="PF00107">
    <property type="entry name" value="ADH_zinc_N"/>
    <property type="match status" value="1"/>
</dbReference>
<dbReference type="Gene3D" id="3.40.50.720">
    <property type="entry name" value="NAD(P)-binding Rossmann-like Domain"/>
    <property type="match status" value="1"/>
</dbReference>
<keyword evidence="2 5" id="KW-0479">Metal-binding</keyword>
<dbReference type="STRING" id="121292.AU252_01460"/>
<dbReference type="PANTHER" id="PTHR43401">
    <property type="entry name" value="L-THREONINE 3-DEHYDROGENASE"/>
    <property type="match status" value="1"/>
</dbReference>
<keyword evidence="3 5" id="KW-0862">Zinc</keyword>
<evidence type="ECO:0000313" key="9">
    <source>
        <dbReference type="Proteomes" id="UP000065151"/>
    </source>
</evidence>
<evidence type="ECO:0000259" key="7">
    <source>
        <dbReference type="Pfam" id="PF08240"/>
    </source>
</evidence>
<dbReference type="AlphaFoldDB" id="A0A0U3Q6S5"/>
<comment type="cofactor">
    <cofactor evidence="1 5">
        <name>Zn(2+)</name>
        <dbReference type="ChEBI" id="CHEBI:29105"/>
    </cofactor>
</comment>
<dbReference type="InterPro" id="IPR013154">
    <property type="entry name" value="ADH-like_N"/>
</dbReference>
<evidence type="ECO:0000256" key="5">
    <source>
        <dbReference type="RuleBase" id="RU361277"/>
    </source>
</evidence>
<dbReference type="InterPro" id="IPR011032">
    <property type="entry name" value="GroES-like_sf"/>
</dbReference>
<dbReference type="GO" id="GO:0008270">
    <property type="term" value="F:zinc ion binding"/>
    <property type="evidence" value="ECO:0007669"/>
    <property type="project" value="InterPro"/>
</dbReference>
<evidence type="ECO:0000256" key="3">
    <source>
        <dbReference type="ARBA" id="ARBA00022833"/>
    </source>
</evidence>
<keyword evidence="4" id="KW-0560">Oxidoreductase</keyword>
<feature type="domain" description="Alcohol dehydrogenase-like C-terminal" evidence="6">
    <location>
        <begin position="188"/>
        <end position="314"/>
    </location>
</feature>
<dbReference type="InterPro" id="IPR013149">
    <property type="entry name" value="ADH-like_C"/>
</dbReference>
<dbReference type="SUPFAM" id="SSF50129">
    <property type="entry name" value="GroES-like"/>
    <property type="match status" value="1"/>
</dbReference>
<evidence type="ECO:0000256" key="4">
    <source>
        <dbReference type="ARBA" id="ARBA00023002"/>
    </source>
</evidence>
<reference evidence="8 9" key="1">
    <citation type="submission" date="2015-12" db="EMBL/GenBank/DDBJ databases">
        <authorList>
            <person name="Shamseldin A."/>
            <person name="Moawad H."/>
            <person name="Abd El-Rahim W.M."/>
            <person name="Sadowsky M.J."/>
        </authorList>
    </citation>
    <scope>NUCLEOTIDE SEQUENCE [LARGE SCALE GENOMIC DNA]</scope>
    <source>
        <strain evidence="8 9">Ar51</strain>
    </source>
</reference>
<feature type="domain" description="Alcohol dehydrogenase-like N-terminal" evidence="7">
    <location>
        <begin position="27"/>
        <end position="149"/>
    </location>
</feature>
<evidence type="ECO:0000313" key="8">
    <source>
        <dbReference type="EMBL" id="ALV39997.1"/>
    </source>
</evidence>
<evidence type="ECO:0008006" key="10">
    <source>
        <dbReference type="Google" id="ProtNLM"/>
    </source>
</evidence>
<evidence type="ECO:0000256" key="1">
    <source>
        <dbReference type="ARBA" id="ARBA00001947"/>
    </source>
</evidence>
<evidence type="ECO:0000256" key="2">
    <source>
        <dbReference type="ARBA" id="ARBA00022723"/>
    </source>
</evidence>
<name>A0A0U3Q6S5_9MICC</name>
<dbReference type="InterPro" id="IPR002328">
    <property type="entry name" value="ADH_Zn_CS"/>
</dbReference>
<proteinExistence type="inferred from homology"/>
<accession>A0A0U3Q6S5</accession>
<dbReference type="EMBL" id="CP013747">
    <property type="protein sequence ID" value="ALV39997.1"/>
    <property type="molecule type" value="Genomic_DNA"/>
</dbReference>
<sequence length="362" mass="38029">MKGITTILTAPYEVEQREYELPGPVAGGLLMKMIRANVCGSDVHNLRGQHPLVKAGCALGHEGVGRVDRRGAGVTRDFAGNDLNEGDRVVATYFQVCRRCPECNAGHGNLCRNAYAGAAIPADAAPHFHGTFGTHYAVGPGQYVYKVPDSVSSKAVSFANCALSQAYAGCETGEIKRGQKVIVLGAGGLGVCASSVASQMGAEVFVAEMAANRLAKSVEFGAHHTVDLSQADSGAGRVELMRESTGGGADVVIDLTGVPDAFSEAVRSVRPGGVMVSIGNISPNKFTQFDPGLFTRSGVQIRASIRYPANVLGKSVTFIESTPQFPWEDLVDADFAIADVRDALKAAEAREVTRAGLVIDED</sequence>
<evidence type="ECO:0000259" key="6">
    <source>
        <dbReference type="Pfam" id="PF00107"/>
    </source>
</evidence>
<dbReference type="KEGG" id="psul:AU252_01460"/>
<dbReference type="Gene3D" id="3.90.180.10">
    <property type="entry name" value="Medium-chain alcohol dehydrogenases, catalytic domain"/>
    <property type="match status" value="1"/>
</dbReference>
<dbReference type="PROSITE" id="PS00059">
    <property type="entry name" value="ADH_ZINC"/>
    <property type="match status" value="1"/>
</dbReference>
<protein>
    <recommendedName>
        <fullName evidence="10">Zinc-binding alcohol dehydrogenase</fullName>
    </recommendedName>
</protein>
<gene>
    <name evidence="8" type="ORF">AU252_01460</name>
</gene>
<dbReference type="GO" id="GO:0016491">
    <property type="term" value="F:oxidoreductase activity"/>
    <property type="evidence" value="ECO:0007669"/>
    <property type="project" value="UniProtKB-KW"/>
</dbReference>
<dbReference type="PANTHER" id="PTHR43401:SF2">
    <property type="entry name" value="L-THREONINE 3-DEHYDROGENASE"/>
    <property type="match status" value="1"/>
</dbReference>
<dbReference type="InterPro" id="IPR050129">
    <property type="entry name" value="Zn_alcohol_dh"/>
</dbReference>
<dbReference type="Proteomes" id="UP000065151">
    <property type="component" value="Chromosome"/>
</dbReference>
<dbReference type="InterPro" id="IPR036291">
    <property type="entry name" value="NAD(P)-bd_dom_sf"/>
</dbReference>
<dbReference type="SUPFAM" id="SSF51735">
    <property type="entry name" value="NAD(P)-binding Rossmann-fold domains"/>
    <property type="match status" value="1"/>
</dbReference>
<comment type="similarity">
    <text evidence="5">Belongs to the zinc-containing alcohol dehydrogenase family.</text>
</comment>